<accession>A0A3M7QFR0</accession>
<dbReference type="Proteomes" id="UP000276133">
    <property type="component" value="Unassembled WGS sequence"/>
</dbReference>
<organism evidence="1 2">
    <name type="scientific">Brachionus plicatilis</name>
    <name type="common">Marine rotifer</name>
    <name type="synonym">Brachionus muelleri</name>
    <dbReference type="NCBI Taxonomy" id="10195"/>
    <lineage>
        <taxon>Eukaryota</taxon>
        <taxon>Metazoa</taxon>
        <taxon>Spiralia</taxon>
        <taxon>Gnathifera</taxon>
        <taxon>Rotifera</taxon>
        <taxon>Eurotatoria</taxon>
        <taxon>Monogononta</taxon>
        <taxon>Pseudotrocha</taxon>
        <taxon>Ploima</taxon>
        <taxon>Brachionidae</taxon>
        <taxon>Brachionus</taxon>
    </lineage>
</organism>
<sequence length="68" mass="8019">MISDYTFKKYSFINKNRIVLENKEFSPRGRQNGQHQHLTIFLSPIYYFILLKNQKSELLSKPCPALGN</sequence>
<comment type="caution">
    <text evidence="1">The sequence shown here is derived from an EMBL/GenBank/DDBJ whole genome shotgun (WGS) entry which is preliminary data.</text>
</comment>
<proteinExistence type="predicted"/>
<reference evidence="1 2" key="1">
    <citation type="journal article" date="2018" name="Sci. Rep.">
        <title>Genomic signatures of local adaptation to the degree of environmental predictability in rotifers.</title>
        <authorList>
            <person name="Franch-Gras L."/>
            <person name="Hahn C."/>
            <person name="Garcia-Roger E.M."/>
            <person name="Carmona M.J."/>
            <person name="Serra M."/>
            <person name="Gomez A."/>
        </authorList>
    </citation>
    <scope>NUCLEOTIDE SEQUENCE [LARGE SCALE GENOMIC DNA]</scope>
    <source>
        <strain evidence="1">HYR1</strain>
    </source>
</reference>
<dbReference type="AlphaFoldDB" id="A0A3M7QFR0"/>
<gene>
    <name evidence="1" type="ORF">BpHYR1_015946</name>
</gene>
<protein>
    <submittedName>
        <fullName evidence="1">Uncharacterized protein</fullName>
    </submittedName>
</protein>
<evidence type="ECO:0000313" key="2">
    <source>
        <dbReference type="Proteomes" id="UP000276133"/>
    </source>
</evidence>
<name>A0A3M7QFR0_BRAPC</name>
<keyword evidence="2" id="KW-1185">Reference proteome</keyword>
<dbReference type="EMBL" id="REGN01006297">
    <property type="protein sequence ID" value="RNA10119.1"/>
    <property type="molecule type" value="Genomic_DNA"/>
</dbReference>
<evidence type="ECO:0000313" key="1">
    <source>
        <dbReference type="EMBL" id="RNA10119.1"/>
    </source>
</evidence>